<dbReference type="STRING" id="74546.PMT9312_1190"/>
<protein>
    <submittedName>
        <fullName evidence="1">Uncharacterized protein</fullName>
    </submittedName>
</protein>
<sequence length="157" mass="17926">MKKFIKFLFFVFICGLVSNSHLVLTKDDNRSKKEIKLHELPIKIKNSKNNQIQLKTLPLPLIEVAANSVNSERNPFLELNKSIEEIGINPKKFFTLTGIIQTGEQLSAMLKSSDGVNLFKEGENINKNLKIKKISLENETVIFTDGENEFKLEFSEK</sequence>
<dbReference type="Proteomes" id="UP000002715">
    <property type="component" value="Chromosome"/>
</dbReference>
<dbReference type="OrthoDB" id="9941480at2"/>
<evidence type="ECO:0000313" key="1">
    <source>
        <dbReference type="EMBL" id="ABB50249.1"/>
    </source>
</evidence>
<dbReference type="RefSeq" id="WP_011376739.1">
    <property type="nucleotide sequence ID" value="NC_007577.1"/>
</dbReference>
<reference evidence="2" key="1">
    <citation type="submission" date="2005-07" db="EMBL/GenBank/DDBJ databases">
        <title>Complete sequence of Prochlorococcus marinus str. MIT 9312.</title>
        <authorList>
            <consortium name="US DOE Joint Genome Institute"/>
            <person name="Copeland A."/>
            <person name="Lucas S."/>
            <person name="Lapidus A."/>
            <person name="Barry K."/>
            <person name="Detter J.C."/>
            <person name="Glavina T."/>
            <person name="Hammon N."/>
            <person name="Israni S."/>
            <person name="Pitluck S."/>
            <person name="Thiel J."/>
            <person name="Schmutz J."/>
            <person name="Larimer F."/>
            <person name="Land M."/>
            <person name="Kyrpides N."/>
            <person name="Lykidis A."/>
            <person name="Richardson P."/>
        </authorList>
    </citation>
    <scope>NUCLEOTIDE SEQUENCE [LARGE SCALE GENOMIC DNA]</scope>
    <source>
        <strain evidence="2">MIT 9312</strain>
    </source>
</reference>
<proteinExistence type="predicted"/>
<dbReference type="AlphaFoldDB" id="Q31A46"/>
<organism evidence="1 2">
    <name type="scientific">Prochlorococcus marinus (strain MIT 9312)</name>
    <dbReference type="NCBI Taxonomy" id="74546"/>
    <lineage>
        <taxon>Bacteria</taxon>
        <taxon>Bacillati</taxon>
        <taxon>Cyanobacteriota</taxon>
        <taxon>Cyanophyceae</taxon>
        <taxon>Synechococcales</taxon>
        <taxon>Prochlorococcaceae</taxon>
        <taxon>Prochlorococcus</taxon>
    </lineage>
</organism>
<gene>
    <name evidence="1" type="ordered locus">PMT9312_1190</name>
</gene>
<evidence type="ECO:0000313" key="2">
    <source>
        <dbReference type="Proteomes" id="UP000002715"/>
    </source>
</evidence>
<accession>Q31A46</accession>
<dbReference type="HOGENOM" id="CLU_1676302_0_0_3"/>
<name>Q31A46_PROM9</name>
<dbReference type="EMBL" id="CP000111">
    <property type="protein sequence ID" value="ABB50249.1"/>
    <property type="molecule type" value="Genomic_DNA"/>
</dbReference>
<dbReference type="KEGG" id="pmi:PMT9312_1190"/>